<proteinExistence type="predicted"/>
<evidence type="ECO:0000313" key="2">
    <source>
        <dbReference type="EMBL" id="MDR6332387.1"/>
    </source>
</evidence>
<sequence length="83" mass="8272">MALPFLSRLFRGRKTSAAIVAAPEPPRLSACPDLGAAAPTLSPFAEAVLAGAVIATQAVAAGLTLSLLPGQLFVAAASGWSAR</sequence>
<dbReference type="AlphaFoldDB" id="A0A9W6CMG3"/>
<dbReference type="RefSeq" id="WP_281806775.1">
    <property type="nucleotide sequence ID" value="NZ_BSDO01000002.1"/>
</dbReference>
<evidence type="ECO:0000313" key="3">
    <source>
        <dbReference type="Proteomes" id="UP001144397"/>
    </source>
</evidence>
<dbReference type="GeneID" id="95762330"/>
<keyword evidence="4" id="KW-1185">Reference proteome</keyword>
<organism evidence="1 3">
    <name type="scientific">Xanthobacter flavus</name>
    <dbReference type="NCBI Taxonomy" id="281"/>
    <lineage>
        <taxon>Bacteria</taxon>
        <taxon>Pseudomonadati</taxon>
        <taxon>Pseudomonadota</taxon>
        <taxon>Alphaproteobacteria</taxon>
        <taxon>Hyphomicrobiales</taxon>
        <taxon>Xanthobacteraceae</taxon>
        <taxon>Xanthobacter</taxon>
    </lineage>
</organism>
<accession>A0A9W6CMG3</accession>
<protein>
    <submittedName>
        <fullName evidence="1">Uncharacterized protein</fullName>
    </submittedName>
</protein>
<comment type="caution">
    <text evidence="1">The sequence shown here is derived from an EMBL/GenBank/DDBJ whole genome shotgun (WGS) entry which is preliminary data.</text>
</comment>
<evidence type="ECO:0000313" key="4">
    <source>
        <dbReference type="Proteomes" id="UP001245370"/>
    </source>
</evidence>
<dbReference type="EMBL" id="BSDO01000002">
    <property type="protein sequence ID" value="GLI21862.1"/>
    <property type="molecule type" value="Genomic_DNA"/>
</dbReference>
<reference evidence="1" key="1">
    <citation type="submission" date="2022-12" db="EMBL/GenBank/DDBJ databases">
        <title>Reference genome sequencing for broad-spectrum identification of bacterial and archaeal isolates by mass spectrometry.</title>
        <authorList>
            <person name="Sekiguchi Y."/>
            <person name="Tourlousse D.M."/>
        </authorList>
    </citation>
    <scope>NUCLEOTIDE SEQUENCE</scope>
    <source>
        <strain evidence="1">301</strain>
    </source>
</reference>
<evidence type="ECO:0000313" key="1">
    <source>
        <dbReference type="EMBL" id="GLI21862.1"/>
    </source>
</evidence>
<name>A0A9W6CMG3_XANFL</name>
<dbReference type="Proteomes" id="UP001245370">
    <property type="component" value="Unassembled WGS sequence"/>
</dbReference>
<dbReference type="Proteomes" id="UP001144397">
    <property type="component" value="Unassembled WGS sequence"/>
</dbReference>
<reference evidence="2 4" key="2">
    <citation type="submission" date="2023-07" db="EMBL/GenBank/DDBJ databases">
        <title>Genomic Encyclopedia of Type Strains, Phase IV (KMG-IV): sequencing the most valuable type-strain genomes for metagenomic binning, comparative biology and taxonomic classification.</title>
        <authorList>
            <person name="Goeker M."/>
        </authorList>
    </citation>
    <scope>NUCLEOTIDE SEQUENCE [LARGE SCALE GENOMIC DNA]</scope>
    <source>
        <strain evidence="2 4">DSM 338</strain>
    </source>
</reference>
<dbReference type="EMBL" id="JAVDPY010000001">
    <property type="protein sequence ID" value="MDR6332387.1"/>
    <property type="molecule type" value="Genomic_DNA"/>
</dbReference>
<gene>
    <name evidence="2" type="ORF">GGQ86_000834</name>
    <name evidence="1" type="ORF">XFLAVUS301_15360</name>
</gene>